<dbReference type="AlphaFoldDB" id="A0AA38CG57"/>
<reference evidence="1 2" key="1">
    <citation type="journal article" date="2021" name="Nat. Plants">
        <title>The Taxus genome provides insights into paclitaxel biosynthesis.</title>
        <authorList>
            <person name="Xiong X."/>
            <person name="Gou J."/>
            <person name="Liao Q."/>
            <person name="Li Y."/>
            <person name="Zhou Q."/>
            <person name="Bi G."/>
            <person name="Li C."/>
            <person name="Du R."/>
            <person name="Wang X."/>
            <person name="Sun T."/>
            <person name="Guo L."/>
            <person name="Liang H."/>
            <person name="Lu P."/>
            <person name="Wu Y."/>
            <person name="Zhang Z."/>
            <person name="Ro D.K."/>
            <person name="Shang Y."/>
            <person name="Huang S."/>
            <person name="Yan J."/>
        </authorList>
    </citation>
    <scope>NUCLEOTIDE SEQUENCE [LARGE SCALE GENOMIC DNA]</scope>
    <source>
        <strain evidence="1">Ta-2019</strain>
    </source>
</reference>
<evidence type="ECO:0000313" key="1">
    <source>
        <dbReference type="EMBL" id="KAH9298441.1"/>
    </source>
</evidence>
<protein>
    <submittedName>
        <fullName evidence="1">Uncharacterized protein</fullName>
    </submittedName>
</protein>
<gene>
    <name evidence="1" type="ORF">KI387_030123</name>
</gene>
<evidence type="ECO:0000313" key="2">
    <source>
        <dbReference type="Proteomes" id="UP000824469"/>
    </source>
</evidence>
<accession>A0AA38CG57</accession>
<sequence>VHFKEEAEEVEELQLEHMCLEKEKRKLVYVIDGEEVESLDVNHSVGIHEVVNNTNTRVRAYHDPLQKKK</sequence>
<organism evidence="1 2">
    <name type="scientific">Taxus chinensis</name>
    <name type="common">Chinese yew</name>
    <name type="synonym">Taxus wallichiana var. chinensis</name>
    <dbReference type="NCBI Taxonomy" id="29808"/>
    <lineage>
        <taxon>Eukaryota</taxon>
        <taxon>Viridiplantae</taxon>
        <taxon>Streptophyta</taxon>
        <taxon>Embryophyta</taxon>
        <taxon>Tracheophyta</taxon>
        <taxon>Spermatophyta</taxon>
        <taxon>Pinopsida</taxon>
        <taxon>Pinidae</taxon>
        <taxon>Conifers II</taxon>
        <taxon>Cupressales</taxon>
        <taxon>Taxaceae</taxon>
        <taxon>Taxus</taxon>
    </lineage>
</organism>
<comment type="caution">
    <text evidence="1">The sequence shown here is derived from an EMBL/GenBank/DDBJ whole genome shotgun (WGS) entry which is preliminary data.</text>
</comment>
<feature type="non-terminal residue" evidence="1">
    <location>
        <position position="69"/>
    </location>
</feature>
<proteinExistence type="predicted"/>
<dbReference type="Proteomes" id="UP000824469">
    <property type="component" value="Unassembled WGS sequence"/>
</dbReference>
<name>A0AA38CG57_TAXCH</name>
<feature type="non-terminal residue" evidence="1">
    <location>
        <position position="1"/>
    </location>
</feature>
<dbReference type="EMBL" id="JAHRHJ020000010">
    <property type="protein sequence ID" value="KAH9298441.1"/>
    <property type="molecule type" value="Genomic_DNA"/>
</dbReference>
<keyword evidence="2" id="KW-1185">Reference proteome</keyword>